<dbReference type="Gene3D" id="1.10.600.10">
    <property type="entry name" value="Farnesyl Diphosphate Synthase"/>
    <property type="match status" value="1"/>
</dbReference>
<dbReference type="Pfam" id="PF00348">
    <property type="entry name" value="polyprenyl_synt"/>
    <property type="match status" value="1"/>
</dbReference>
<dbReference type="GO" id="GO:0004659">
    <property type="term" value="F:prenyltransferase activity"/>
    <property type="evidence" value="ECO:0007669"/>
    <property type="project" value="InterPro"/>
</dbReference>
<evidence type="ECO:0000313" key="1">
    <source>
        <dbReference type="EMBL" id="GAI29301.1"/>
    </source>
</evidence>
<gene>
    <name evidence="1" type="ORF">S06H3_28501</name>
</gene>
<dbReference type="AlphaFoldDB" id="X1NGG8"/>
<dbReference type="InterPro" id="IPR000092">
    <property type="entry name" value="Polyprenyl_synt"/>
</dbReference>
<protein>
    <recommendedName>
        <fullName evidence="2">Polyprenyl synthetase</fullName>
    </recommendedName>
</protein>
<feature type="non-terminal residue" evidence="1">
    <location>
        <position position="92"/>
    </location>
</feature>
<evidence type="ECO:0008006" key="2">
    <source>
        <dbReference type="Google" id="ProtNLM"/>
    </source>
</evidence>
<proteinExistence type="predicted"/>
<comment type="caution">
    <text evidence="1">The sequence shown here is derived from an EMBL/GenBank/DDBJ whole genome shotgun (WGS) entry which is preliminary data.</text>
</comment>
<dbReference type="SUPFAM" id="SSF48576">
    <property type="entry name" value="Terpenoid synthases"/>
    <property type="match status" value="1"/>
</dbReference>
<dbReference type="InterPro" id="IPR008949">
    <property type="entry name" value="Isoprenoid_synthase_dom_sf"/>
</dbReference>
<sequence length="92" mass="10490">MELSTIYEPVQKDLVKVEDRLRSVSKVDFPNLSELLDYSLRSNGKMVRPVLTLLSGKFYDYNLDYLLPMATAVEIMHTATLVHDDAIDKSLV</sequence>
<organism evidence="1">
    <name type="scientific">marine sediment metagenome</name>
    <dbReference type="NCBI Taxonomy" id="412755"/>
    <lineage>
        <taxon>unclassified sequences</taxon>
        <taxon>metagenomes</taxon>
        <taxon>ecological metagenomes</taxon>
    </lineage>
</organism>
<dbReference type="GO" id="GO:0008299">
    <property type="term" value="P:isoprenoid biosynthetic process"/>
    <property type="evidence" value="ECO:0007669"/>
    <property type="project" value="InterPro"/>
</dbReference>
<dbReference type="EMBL" id="BARV01016636">
    <property type="protein sequence ID" value="GAI29301.1"/>
    <property type="molecule type" value="Genomic_DNA"/>
</dbReference>
<name>X1NGG8_9ZZZZ</name>
<accession>X1NGG8</accession>
<reference evidence="1" key="1">
    <citation type="journal article" date="2014" name="Front. Microbiol.">
        <title>High frequency of phylogenetically diverse reductive dehalogenase-homologous genes in deep subseafloor sedimentary metagenomes.</title>
        <authorList>
            <person name="Kawai M."/>
            <person name="Futagami T."/>
            <person name="Toyoda A."/>
            <person name="Takaki Y."/>
            <person name="Nishi S."/>
            <person name="Hori S."/>
            <person name="Arai W."/>
            <person name="Tsubouchi T."/>
            <person name="Morono Y."/>
            <person name="Uchiyama I."/>
            <person name="Ito T."/>
            <person name="Fujiyama A."/>
            <person name="Inagaki F."/>
            <person name="Takami H."/>
        </authorList>
    </citation>
    <scope>NUCLEOTIDE SEQUENCE</scope>
    <source>
        <strain evidence="1">Expedition CK06-06</strain>
    </source>
</reference>